<dbReference type="AlphaFoldDB" id="G7IKB7"/>
<protein>
    <submittedName>
        <fullName evidence="2">Transmembrane protein, putative</fullName>
    </submittedName>
</protein>
<evidence type="ECO:0000256" key="1">
    <source>
        <dbReference type="SAM" id="Phobius"/>
    </source>
</evidence>
<proteinExistence type="predicted"/>
<evidence type="ECO:0000313" key="2">
    <source>
        <dbReference type="EMBL" id="AES63999.1"/>
    </source>
</evidence>
<dbReference type="PaxDb" id="3880-AES63999"/>
<reference evidence="2 4" key="2">
    <citation type="journal article" date="2014" name="BMC Genomics">
        <title>An improved genome release (version Mt4.0) for the model legume Medicago truncatula.</title>
        <authorList>
            <person name="Tang H."/>
            <person name="Krishnakumar V."/>
            <person name="Bidwell S."/>
            <person name="Rosen B."/>
            <person name="Chan A."/>
            <person name="Zhou S."/>
            <person name="Gentzbittel L."/>
            <person name="Childs K.L."/>
            <person name="Yandell M."/>
            <person name="Gundlach H."/>
            <person name="Mayer K.F."/>
            <person name="Schwartz D.C."/>
            <person name="Town C.D."/>
        </authorList>
    </citation>
    <scope>GENOME REANNOTATION</scope>
    <source>
        <strain evidence="3 4">cv. Jemalong A17</strain>
    </source>
</reference>
<sequence length="91" mass="10104">MDDAAKLSTNLLPTRGKVALVIFIVTEGQYGISSTYILLKIKIIGMFVAPFAYCWQVRGVFVSSLTNLLVEIPVLSTGKVMSLYYEVHEQC</sequence>
<keyword evidence="1" id="KW-0472">Membrane</keyword>
<name>G7IKB7_MEDTR</name>
<dbReference type="HOGENOM" id="CLU_2430356_0_0_1"/>
<keyword evidence="1 2" id="KW-0812">Transmembrane</keyword>
<keyword evidence="4" id="KW-1185">Reference proteome</keyword>
<dbReference type="EMBL" id="CM001218">
    <property type="protein sequence ID" value="AES63999.1"/>
    <property type="molecule type" value="Genomic_DNA"/>
</dbReference>
<dbReference type="EnsemblPlants" id="AES63999">
    <property type="protein sequence ID" value="AES63999"/>
    <property type="gene ID" value="MTR_2g015700"/>
</dbReference>
<organism evidence="2 4">
    <name type="scientific">Medicago truncatula</name>
    <name type="common">Barrel medic</name>
    <name type="synonym">Medicago tribuloides</name>
    <dbReference type="NCBI Taxonomy" id="3880"/>
    <lineage>
        <taxon>Eukaryota</taxon>
        <taxon>Viridiplantae</taxon>
        <taxon>Streptophyta</taxon>
        <taxon>Embryophyta</taxon>
        <taxon>Tracheophyta</taxon>
        <taxon>Spermatophyta</taxon>
        <taxon>Magnoliopsida</taxon>
        <taxon>eudicotyledons</taxon>
        <taxon>Gunneridae</taxon>
        <taxon>Pentapetalae</taxon>
        <taxon>rosids</taxon>
        <taxon>fabids</taxon>
        <taxon>Fabales</taxon>
        <taxon>Fabaceae</taxon>
        <taxon>Papilionoideae</taxon>
        <taxon>50 kb inversion clade</taxon>
        <taxon>NPAAA clade</taxon>
        <taxon>Hologalegina</taxon>
        <taxon>IRL clade</taxon>
        <taxon>Trifolieae</taxon>
        <taxon>Medicago</taxon>
    </lineage>
</organism>
<keyword evidence="1" id="KW-1133">Transmembrane helix</keyword>
<evidence type="ECO:0000313" key="4">
    <source>
        <dbReference type="Proteomes" id="UP000002051"/>
    </source>
</evidence>
<dbReference type="Proteomes" id="UP000002051">
    <property type="component" value="Chromosome 2"/>
</dbReference>
<reference evidence="2 4" key="1">
    <citation type="journal article" date="2011" name="Nature">
        <title>The Medicago genome provides insight into the evolution of rhizobial symbioses.</title>
        <authorList>
            <person name="Young N.D."/>
            <person name="Debelle F."/>
            <person name="Oldroyd G.E."/>
            <person name="Geurts R."/>
            <person name="Cannon S.B."/>
            <person name="Udvardi M.K."/>
            <person name="Benedito V.A."/>
            <person name="Mayer K.F."/>
            <person name="Gouzy J."/>
            <person name="Schoof H."/>
            <person name="Van de Peer Y."/>
            <person name="Proost S."/>
            <person name="Cook D.R."/>
            <person name="Meyers B.C."/>
            <person name="Spannagl M."/>
            <person name="Cheung F."/>
            <person name="De Mita S."/>
            <person name="Krishnakumar V."/>
            <person name="Gundlach H."/>
            <person name="Zhou S."/>
            <person name="Mudge J."/>
            <person name="Bharti A.K."/>
            <person name="Murray J.D."/>
            <person name="Naoumkina M.A."/>
            <person name="Rosen B."/>
            <person name="Silverstein K.A."/>
            <person name="Tang H."/>
            <person name="Rombauts S."/>
            <person name="Zhao P.X."/>
            <person name="Zhou P."/>
            <person name="Barbe V."/>
            <person name="Bardou P."/>
            <person name="Bechner M."/>
            <person name="Bellec A."/>
            <person name="Berger A."/>
            <person name="Berges H."/>
            <person name="Bidwell S."/>
            <person name="Bisseling T."/>
            <person name="Choisne N."/>
            <person name="Couloux A."/>
            <person name="Denny R."/>
            <person name="Deshpande S."/>
            <person name="Dai X."/>
            <person name="Doyle J.J."/>
            <person name="Dudez A.M."/>
            <person name="Farmer A.D."/>
            <person name="Fouteau S."/>
            <person name="Franken C."/>
            <person name="Gibelin C."/>
            <person name="Gish J."/>
            <person name="Goldstein S."/>
            <person name="Gonzalez A.J."/>
            <person name="Green P.J."/>
            <person name="Hallab A."/>
            <person name="Hartog M."/>
            <person name="Hua A."/>
            <person name="Humphray S.J."/>
            <person name="Jeong D.H."/>
            <person name="Jing Y."/>
            <person name="Jocker A."/>
            <person name="Kenton S.M."/>
            <person name="Kim D.J."/>
            <person name="Klee K."/>
            <person name="Lai H."/>
            <person name="Lang C."/>
            <person name="Lin S."/>
            <person name="Macmil S.L."/>
            <person name="Magdelenat G."/>
            <person name="Matthews L."/>
            <person name="McCorrison J."/>
            <person name="Monaghan E.L."/>
            <person name="Mun J.H."/>
            <person name="Najar F.Z."/>
            <person name="Nicholson C."/>
            <person name="Noirot C."/>
            <person name="O'Bleness M."/>
            <person name="Paule C.R."/>
            <person name="Poulain J."/>
            <person name="Prion F."/>
            <person name="Qin B."/>
            <person name="Qu C."/>
            <person name="Retzel E.F."/>
            <person name="Riddle C."/>
            <person name="Sallet E."/>
            <person name="Samain S."/>
            <person name="Samson N."/>
            <person name="Sanders I."/>
            <person name="Saurat O."/>
            <person name="Scarpelli C."/>
            <person name="Schiex T."/>
            <person name="Segurens B."/>
            <person name="Severin A.J."/>
            <person name="Sherrier D.J."/>
            <person name="Shi R."/>
            <person name="Sims S."/>
            <person name="Singer S.R."/>
            <person name="Sinharoy S."/>
            <person name="Sterck L."/>
            <person name="Viollet A."/>
            <person name="Wang B.B."/>
            <person name="Wang K."/>
            <person name="Wang M."/>
            <person name="Wang X."/>
            <person name="Warfsmann J."/>
            <person name="Weissenbach J."/>
            <person name="White D.D."/>
            <person name="White J.D."/>
            <person name="Wiley G.B."/>
            <person name="Wincker P."/>
            <person name="Xing Y."/>
            <person name="Yang L."/>
            <person name="Yao Z."/>
            <person name="Ying F."/>
            <person name="Zhai J."/>
            <person name="Zhou L."/>
            <person name="Zuber A."/>
            <person name="Denarie J."/>
            <person name="Dixon R.A."/>
            <person name="May G.D."/>
            <person name="Schwartz D.C."/>
            <person name="Rogers J."/>
            <person name="Quetier F."/>
            <person name="Town C.D."/>
            <person name="Roe B.A."/>
        </authorList>
    </citation>
    <scope>NUCLEOTIDE SEQUENCE [LARGE SCALE GENOMIC DNA]</scope>
    <source>
        <strain evidence="2">A17</strain>
        <strain evidence="3 4">cv. Jemalong A17</strain>
    </source>
</reference>
<gene>
    <name evidence="2" type="ordered locus">MTR_2g015700</name>
</gene>
<evidence type="ECO:0000313" key="3">
    <source>
        <dbReference type="EnsemblPlants" id="AES63999"/>
    </source>
</evidence>
<accession>G7IKB7</accession>
<feature type="transmembrane region" description="Helical" evidence="1">
    <location>
        <begin position="20"/>
        <end position="39"/>
    </location>
</feature>
<reference evidence="3" key="3">
    <citation type="submission" date="2015-04" db="UniProtKB">
        <authorList>
            <consortium name="EnsemblPlants"/>
        </authorList>
    </citation>
    <scope>IDENTIFICATION</scope>
    <source>
        <strain evidence="3">cv. Jemalong A17</strain>
    </source>
</reference>